<name>A0A926VAP1_9CYAN</name>
<gene>
    <name evidence="2" type="ORF">H6G03_03510</name>
</gene>
<protein>
    <submittedName>
        <fullName evidence="2">Ycf51 family protein</fullName>
    </submittedName>
</protein>
<dbReference type="AlphaFoldDB" id="A0A926VAP1"/>
<dbReference type="EMBL" id="JACJPW010000006">
    <property type="protein sequence ID" value="MBD2180190.1"/>
    <property type="molecule type" value="Genomic_DNA"/>
</dbReference>
<keyword evidence="1" id="KW-1133">Transmembrane helix</keyword>
<dbReference type="RefSeq" id="WP_190462138.1">
    <property type="nucleotide sequence ID" value="NZ_JACJPW010000006.1"/>
</dbReference>
<accession>A0A926VAP1</accession>
<dbReference type="Proteomes" id="UP000641646">
    <property type="component" value="Unassembled WGS sequence"/>
</dbReference>
<dbReference type="Pfam" id="PF10726">
    <property type="entry name" value="DUF2518"/>
    <property type="match status" value="1"/>
</dbReference>
<keyword evidence="3" id="KW-1185">Reference proteome</keyword>
<keyword evidence="1" id="KW-0812">Transmembrane</keyword>
<keyword evidence="1" id="KW-0472">Membrane</keyword>
<feature type="transmembrane region" description="Helical" evidence="1">
    <location>
        <begin position="37"/>
        <end position="61"/>
    </location>
</feature>
<evidence type="ECO:0000313" key="2">
    <source>
        <dbReference type="EMBL" id="MBD2180190.1"/>
    </source>
</evidence>
<dbReference type="InterPro" id="IPR019664">
    <property type="entry name" value="Uncharacterised_Ycf51"/>
</dbReference>
<evidence type="ECO:0000256" key="1">
    <source>
        <dbReference type="SAM" id="Phobius"/>
    </source>
</evidence>
<evidence type="ECO:0000313" key="3">
    <source>
        <dbReference type="Proteomes" id="UP000641646"/>
    </source>
</evidence>
<feature type="transmembrane region" description="Helical" evidence="1">
    <location>
        <begin position="12"/>
        <end position="31"/>
    </location>
</feature>
<reference evidence="2" key="2">
    <citation type="submission" date="2020-08" db="EMBL/GenBank/DDBJ databases">
        <authorList>
            <person name="Chen M."/>
            <person name="Teng W."/>
            <person name="Zhao L."/>
            <person name="Hu C."/>
            <person name="Zhou Y."/>
            <person name="Han B."/>
            <person name="Song L."/>
            <person name="Shu W."/>
        </authorList>
    </citation>
    <scope>NUCLEOTIDE SEQUENCE</scope>
    <source>
        <strain evidence="2">FACHB-1375</strain>
    </source>
</reference>
<sequence length="176" mass="18771">MITTAQFIQAAGWAGIATLAFAALAIIAFIFKWGIRFRLVGVTGFTGVLSGGLFALGLGLFTHTTVPGAVRYSLIYDNGATLAAIALPPQITESQLEATLRQAGADLFSYGRLGSGDGKLTIRARTIIHPEAGVSQPLYLGEVTRSLANQDKQLTVEIYRDNLARLPKSTTEQENS</sequence>
<organism evidence="2 3">
    <name type="scientific">Aerosakkonema funiforme FACHB-1375</name>
    <dbReference type="NCBI Taxonomy" id="2949571"/>
    <lineage>
        <taxon>Bacteria</taxon>
        <taxon>Bacillati</taxon>
        <taxon>Cyanobacteriota</taxon>
        <taxon>Cyanophyceae</taxon>
        <taxon>Oscillatoriophycideae</taxon>
        <taxon>Aerosakkonematales</taxon>
        <taxon>Aerosakkonemataceae</taxon>
        <taxon>Aerosakkonema</taxon>
    </lineage>
</organism>
<proteinExistence type="predicted"/>
<reference evidence="2" key="1">
    <citation type="journal article" date="2015" name="ISME J.">
        <title>Draft Genome Sequence of Streptomyces incarnatus NRRL8089, which Produces the Nucleoside Antibiotic Sinefungin.</title>
        <authorList>
            <person name="Oshima K."/>
            <person name="Hattori M."/>
            <person name="Shimizu H."/>
            <person name="Fukuda K."/>
            <person name="Nemoto M."/>
            <person name="Inagaki K."/>
            <person name="Tamura T."/>
        </authorList>
    </citation>
    <scope>NUCLEOTIDE SEQUENCE</scope>
    <source>
        <strain evidence="2">FACHB-1375</strain>
    </source>
</reference>
<comment type="caution">
    <text evidence="2">The sequence shown here is derived from an EMBL/GenBank/DDBJ whole genome shotgun (WGS) entry which is preliminary data.</text>
</comment>